<name>A0A9Q1GG26_9CARY</name>
<gene>
    <name evidence="1" type="ORF">Cgig2_033948</name>
</gene>
<organism evidence="1 2">
    <name type="scientific">Carnegiea gigantea</name>
    <dbReference type="NCBI Taxonomy" id="171969"/>
    <lineage>
        <taxon>Eukaryota</taxon>
        <taxon>Viridiplantae</taxon>
        <taxon>Streptophyta</taxon>
        <taxon>Embryophyta</taxon>
        <taxon>Tracheophyta</taxon>
        <taxon>Spermatophyta</taxon>
        <taxon>Magnoliopsida</taxon>
        <taxon>eudicotyledons</taxon>
        <taxon>Gunneridae</taxon>
        <taxon>Pentapetalae</taxon>
        <taxon>Caryophyllales</taxon>
        <taxon>Cactineae</taxon>
        <taxon>Cactaceae</taxon>
        <taxon>Cactoideae</taxon>
        <taxon>Echinocereeae</taxon>
        <taxon>Carnegiea</taxon>
    </lineage>
</organism>
<protein>
    <submittedName>
        <fullName evidence="1">Uncharacterized protein</fullName>
    </submittedName>
</protein>
<accession>A0A9Q1GG26</accession>
<sequence length="471" mass="53155">MRLLRMGCSILHFQYRSLLRILSMAFPHSLSTREMAEYVANHFEWEWYGAAFPPLPLPKDFQALRPSYELTVAEEAAGRFEPPELPQLGGWGSCMGGRSAVMESALTELRWSTSESWVWLNGDRIFEARTLLQGGKLWETAQSALSVMAFPPLRDTREMANFDLCSRFVISEAEQAACNFELPKMVDATFYAMFNDTVRLGLMGGFMAASLKVPMEGREAEGLERVEMNLFPNFASTEQAAEYVRDNFRWSLRDPSALGPRPLPLDYHGLCPHFDLGVATRYAHDSNILEMARVIFYAMVIDDAVKLGLSCRLTMNCAPERPSFLTCKPIDGPCIAGWPSGRKDDLFSYLPEHHTCDRIFPPLVCEGVFQSLSEPFAYAARIPEMVQAIFYAMVINDAAELRLSSRDALGDMMLELQELRCDIVEAWVMSIDARLRDAQVSHLVEMVYNPRPRPEVTSRLRGVPPLSSDGE</sequence>
<dbReference type="Proteomes" id="UP001153076">
    <property type="component" value="Unassembled WGS sequence"/>
</dbReference>
<dbReference type="AlphaFoldDB" id="A0A9Q1GG26"/>
<dbReference type="EMBL" id="JAKOGI010004628">
    <property type="protein sequence ID" value="KAJ8419666.1"/>
    <property type="molecule type" value="Genomic_DNA"/>
</dbReference>
<evidence type="ECO:0000313" key="2">
    <source>
        <dbReference type="Proteomes" id="UP001153076"/>
    </source>
</evidence>
<evidence type="ECO:0000313" key="1">
    <source>
        <dbReference type="EMBL" id="KAJ8419666.1"/>
    </source>
</evidence>
<reference evidence="1" key="1">
    <citation type="submission" date="2022-04" db="EMBL/GenBank/DDBJ databases">
        <title>Carnegiea gigantea Genome sequencing and assembly v2.</title>
        <authorList>
            <person name="Copetti D."/>
            <person name="Sanderson M.J."/>
            <person name="Burquez A."/>
            <person name="Wojciechowski M.F."/>
        </authorList>
    </citation>
    <scope>NUCLEOTIDE SEQUENCE</scope>
    <source>
        <strain evidence="1">SGP5-SGP5p</strain>
        <tissue evidence="1">Aerial part</tissue>
    </source>
</reference>
<comment type="caution">
    <text evidence="1">The sequence shown here is derived from an EMBL/GenBank/DDBJ whole genome shotgun (WGS) entry which is preliminary data.</text>
</comment>
<keyword evidence="2" id="KW-1185">Reference proteome</keyword>
<proteinExistence type="predicted"/>